<gene>
    <name evidence="1" type="ORF">THAOC_00427</name>
</gene>
<keyword evidence="2" id="KW-1185">Reference proteome</keyword>
<organism evidence="1 2">
    <name type="scientific">Thalassiosira oceanica</name>
    <name type="common">Marine diatom</name>
    <dbReference type="NCBI Taxonomy" id="159749"/>
    <lineage>
        <taxon>Eukaryota</taxon>
        <taxon>Sar</taxon>
        <taxon>Stramenopiles</taxon>
        <taxon>Ochrophyta</taxon>
        <taxon>Bacillariophyta</taxon>
        <taxon>Coscinodiscophyceae</taxon>
        <taxon>Thalassiosirophycidae</taxon>
        <taxon>Thalassiosirales</taxon>
        <taxon>Thalassiosiraceae</taxon>
        <taxon>Thalassiosira</taxon>
    </lineage>
</organism>
<feature type="non-terminal residue" evidence="1">
    <location>
        <position position="58"/>
    </location>
</feature>
<comment type="caution">
    <text evidence="1">The sequence shown here is derived from an EMBL/GenBank/DDBJ whole genome shotgun (WGS) entry which is preliminary data.</text>
</comment>
<dbReference type="AlphaFoldDB" id="K0TRF8"/>
<name>K0TRF8_THAOC</name>
<proteinExistence type="predicted"/>
<dbReference type="EMBL" id="AGNL01000496">
    <property type="protein sequence ID" value="EJK77722.1"/>
    <property type="molecule type" value="Genomic_DNA"/>
</dbReference>
<accession>K0TRF8</accession>
<protein>
    <submittedName>
        <fullName evidence="1">Uncharacterized protein</fullName>
    </submittedName>
</protein>
<reference evidence="1 2" key="1">
    <citation type="journal article" date="2012" name="Genome Biol.">
        <title>Genome and low-iron response of an oceanic diatom adapted to chronic iron limitation.</title>
        <authorList>
            <person name="Lommer M."/>
            <person name="Specht M."/>
            <person name="Roy A.S."/>
            <person name="Kraemer L."/>
            <person name="Andreson R."/>
            <person name="Gutowska M.A."/>
            <person name="Wolf J."/>
            <person name="Bergner S.V."/>
            <person name="Schilhabel M.B."/>
            <person name="Klostermeier U.C."/>
            <person name="Beiko R.G."/>
            <person name="Rosenstiel P."/>
            <person name="Hippler M."/>
            <person name="Laroche J."/>
        </authorList>
    </citation>
    <scope>NUCLEOTIDE SEQUENCE [LARGE SCALE GENOMIC DNA]</scope>
    <source>
        <strain evidence="1 2">CCMP1005</strain>
    </source>
</reference>
<evidence type="ECO:0000313" key="2">
    <source>
        <dbReference type="Proteomes" id="UP000266841"/>
    </source>
</evidence>
<evidence type="ECO:0000313" key="1">
    <source>
        <dbReference type="EMBL" id="EJK77722.1"/>
    </source>
</evidence>
<sequence length="58" mass="6056">MRGDAPPRSRPKKQPDEAAAVDHDAILPAASSAFQSKAQFPVPVAAHNAKLLLSSVPP</sequence>
<dbReference type="Proteomes" id="UP000266841">
    <property type="component" value="Unassembled WGS sequence"/>
</dbReference>